<keyword evidence="3" id="KW-1185">Reference proteome</keyword>
<dbReference type="Pfam" id="PF07859">
    <property type="entry name" value="Abhydrolase_3"/>
    <property type="match status" value="1"/>
</dbReference>
<dbReference type="OrthoDB" id="408631at2759"/>
<dbReference type="EMBL" id="LVYI01000022">
    <property type="protein sequence ID" value="OAP53782.1"/>
    <property type="molecule type" value="Genomic_DNA"/>
</dbReference>
<comment type="caution">
    <text evidence="2">The sequence shown here is derived from an EMBL/GenBank/DDBJ whole genome shotgun (WGS) entry which is preliminary data.</text>
</comment>
<feature type="domain" description="Alpha/beta hydrolase fold-3" evidence="1">
    <location>
        <begin position="34"/>
        <end position="114"/>
    </location>
</feature>
<accession>A0A178Z1V8</accession>
<organism evidence="2 3">
    <name type="scientific">Fonsecaea erecta</name>
    <dbReference type="NCBI Taxonomy" id="1367422"/>
    <lineage>
        <taxon>Eukaryota</taxon>
        <taxon>Fungi</taxon>
        <taxon>Dikarya</taxon>
        <taxon>Ascomycota</taxon>
        <taxon>Pezizomycotina</taxon>
        <taxon>Eurotiomycetes</taxon>
        <taxon>Chaetothyriomycetidae</taxon>
        <taxon>Chaetothyriales</taxon>
        <taxon>Herpotrichiellaceae</taxon>
        <taxon>Fonsecaea</taxon>
    </lineage>
</organism>
<sequence>MVNIDYRLTPGRTWLTQLEDGLKAYKWVNGSKTEVPIINKKSMEMFNKYAGVDPKHSDVLTALSTDNGNNFSPVYFASCETDPLRDDSYVMGAALQKADVPTKHDHYEGLLHYVWIFP</sequence>
<proteinExistence type="predicted"/>
<evidence type="ECO:0000313" key="2">
    <source>
        <dbReference type="EMBL" id="OAP53782.1"/>
    </source>
</evidence>
<gene>
    <name evidence="2" type="ORF">AYL99_12001</name>
</gene>
<reference evidence="2 3" key="1">
    <citation type="submission" date="2016-04" db="EMBL/GenBank/DDBJ databases">
        <title>Draft genome of Fonsecaea erecta CBS 125763.</title>
        <authorList>
            <person name="Weiss V.A."/>
            <person name="Vicente V.A."/>
            <person name="Raittz R.T."/>
            <person name="Moreno L.F."/>
            <person name="De Souza E.M."/>
            <person name="Pedrosa F.O."/>
            <person name="Steffens M.B."/>
            <person name="Faoro H."/>
            <person name="Tadra-Sfeir M.Z."/>
            <person name="Najafzadeh M.J."/>
            <person name="Felipe M.S."/>
            <person name="Teixeira M."/>
            <person name="Sun J."/>
            <person name="Xi L."/>
            <person name="Gomes R."/>
            <person name="De Azevedo C.M."/>
            <person name="Salgado C.G."/>
            <person name="Da Silva M.B."/>
            <person name="Nascimento M.F."/>
            <person name="Queiroz-Telles F."/>
            <person name="Attili D.S."/>
            <person name="Gorbushina A."/>
        </authorList>
    </citation>
    <scope>NUCLEOTIDE SEQUENCE [LARGE SCALE GENOMIC DNA]</scope>
    <source>
        <strain evidence="2 3">CBS 125763</strain>
    </source>
</reference>
<dbReference type="STRING" id="1367422.A0A178Z1V8"/>
<dbReference type="Proteomes" id="UP000078343">
    <property type="component" value="Unassembled WGS sequence"/>
</dbReference>
<dbReference type="GeneID" id="30016168"/>
<evidence type="ECO:0000259" key="1">
    <source>
        <dbReference type="Pfam" id="PF07859"/>
    </source>
</evidence>
<evidence type="ECO:0000313" key="3">
    <source>
        <dbReference type="Proteomes" id="UP000078343"/>
    </source>
</evidence>
<dbReference type="RefSeq" id="XP_018687149.1">
    <property type="nucleotide sequence ID" value="XM_018843505.1"/>
</dbReference>
<dbReference type="GO" id="GO:0016787">
    <property type="term" value="F:hydrolase activity"/>
    <property type="evidence" value="ECO:0007669"/>
    <property type="project" value="InterPro"/>
</dbReference>
<name>A0A178Z1V8_9EURO</name>
<dbReference type="Gene3D" id="3.40.50.1820">
    <property type="entry name" value="alpha/beta hydrolase"/>
    <property type="match status" value="1"/>
</dbReference>
<protein>
    <recommendedName>
        <fullName evidence="1">Alpha/beta hydrolase fold-3 domain-containing protein</fullName>
    </recommendedName>
</protein>
<dbReference type="SUPFAM" id="SSF53474">
    <property type="entry name" value="alpha/beta-Hydrolases"/>
    <property type="match status" value="1"/>
</dbReference>
<dbReference type="InterPro" id="IPR013094">
    <property type="entry name" value="AB_hydrolase_3"/>
</dbReference>
<dbReference type="AlphaFoldDB" id="A0A178Z1V8"/>
<dbReference type="InterPro" id="IPR029058">
    <property type="entry name" value="AB_hydrolase_fold"/>
</dbReference>